<dbReference type="OrthoDB" id="9808421at2"/>
<evidence type="ECO:0000313" key="6">
    <source>
        <dbReference type="Proteomes" id="UP000199256"/>
    </source>
</evidence>
<dbReference type="InterPro" id="IPR019554">
    <property type="entry name" value="Soluble_ligand-bd"/>
</dbReference>
<feature type="chain" id="PRO_5011553587" evidence="2">
    <location>
        <begin position="29"/>
        <end position="207"/>
    </location>
</feature>
<dbReference type="PANTHER" id="PTHR33619:SF3">
    <property type="entry name" value="POLYSACCHARIDE EXPORT PROTEIN GFCE-RELATED"/>
    <property type="match status" value="1"/>
</dbReference>
<dbReference type="NCBIfam" id="TIGR03027">
    <property type="entry name" value="pepcterm_export"/>
    <property type="match status" value="1"/>
</dbReference>
<protein>
    <submittedName>
        <fullName evidence="5">Polysaccharide export outer membrane protein</fullName>
    </submittedName>
</protein>
<keyword evidence="6" id="KW-1185">Reference proteome</keyword>
<dbReference type="PANTHER" id="PTHR33619">
    <property type="entry name" value="POLYSACCHARIDE EXPORT PROTEIN GFCE-RELATED"/>
    <property type="match status" value="1"/>
</dbReference>
<accession>A0A1H7IEM1</accession>
<evidence type="ECO:0000256" key="2">
    <source>
        <dbReference type="SAM" id="SignalP"/>
    </source>
</evidence>
<evidence type="ECO:0000313" key="5">
    <source>
        <dbReference type="EMBL" id="SEK60888.1"/>
    </source>
</evidence>
<dbReference type="STRING" id="1396821.SAMN05444515_103122"/>
<dbReference type="GO" id="GO:0015159">
    <property type="term" value="F:polysaccharide transmembrane transporter activity"/>
    <property type="evidence" value="ECO:0007669"/>
    <property type="project" value="InterPro"/>
</dbReference>
<keyword evidence="1 2" id="KW-0732">Signal</keyword>
<name>A0A1H7IEM1_9GAMM</name>
<dbReference type="Gene3D" id="3.10.560.10">
    <property type="entry name" value="Outer membrane lipoprotein wza domain like"/>
    <property type="match status" value="1"/>
</dbReference>
<feature type="domain" description="Polysaccharide export protein N-terminal" evidence="3">
    <location>
        <begin position="40"/>
        <end position="113"/>
    </location>
</feature>
<dbReference type="RefSeq" id="WP_090251438.1">
    <property type="nucleotide sequence ID" value="NZ_FOAA01000003.1"/>
</dbReference>
<dbReference type="InterPro" id="IPR049712">
    <property type="entry name" value="Poly_export"/>
</dbReference>
<dbReference type="AlphaFoldDB" id="A0A1H7IEM1"/>
<proteinExistence type="predicted"/>
<evidence type="ECO:0000259" key="3">
    <source>
        <dbReference type="Pfam" id="PF02563"/>
    </source>
</evidence>
<gene>
    <name evidence="5" type="ORF">SAMN05444515_103122</name>
</gene>
<feature type="signal peptide" evidence="2">
    <location>
        <begin position="1"/>
        <end position="28"/>
    </location>
</feature>
<dbReference type="Proteomes" id="UP000199256">
    <property type="component" value="Unassembled WGS sequence"/>
</dbReference>
<evidence type="ECO:0000259" key="4">
    <source>
        <dbReference type="Pfam" id="PF10531"/>
    </source>
</evidence>
<organism evidence="5 6">
    <name type="scientific">Ectothiorhodospira marina</name>
    <dbReference type="NCBI Taxonomy" id="1396821"/>
    <lineage>
        <taxon>Bacteria</taxon>
        <taxon>Pseudomonadati</taxon>
        <taxon>Pseudomonadota</taxon>
        <taxon>Gammaproteobacteria</taxon>
        <taxon>Chromatiales</taxon>
        <taxon>Ectothiorhodospiraceae</taxon>
        <taxon>Ectothiorhodospira</taxon>
    </lineage>
</organism>
<reference evidence="6" key="1">
    <citation type="submission" date="2016-10" db="EMBL/GenBank/DDBJ databases">
        <authorList>
            <person name="Varghese N."/>
            <person name="Submissions S."/>
        </authorList>
    </citation>
    <scope>NUCLEOTIDE SEQUENCE [LARGE SCALE GENOMIC DNA]</scope>
    <source>
        <strain evidence="6">DSM 241</strain>
    </source>
</reference>
<dbReference type="PROSITE" id="PS51257">
    <property type="entry name" value="PROKAR_LIPOPROTEIN"/>
    <property type="match status" value="1"/>
</dbReference>
<dbReference type="InterPro" id="IPR017477">
    <property type="entry name" value="PEP-CTERM_polysacc_export"/>
</dbReference>
<evidence type="ECO:0000256" key="1">
    <source>
        <dbReference type="ARBA" id="ARBA00022729"/>
    </source>
</evidence>
<dbReference type="Pfam" id="PF02563">
    <property type="entry name" value="Poly_export"/>
    <property type="match status" value="1"/>
</dbReference>
<dbReference type="InterPro" id="IPR003715">
    <property type="entry name" value="Poly_export_N"/>
</dbReference>
<dbReference type="EMBL" id="FOAA01000003">
    <property type="protein sequence ID" value="SEK60888.1"/>
    <property type="molecule type" value="Genomic_DNA"/>
</dbReference>
<sequence>MSKRSVQGFIRYLLVVLAALALSACATKHPPLEDVSLEGSPDYIIGPGDNVNIFVWRQPELSMSVPVRPDGKITTPLIEDVPAANKTPTQLARDMEEVLSVYVRDPVVTVIVTGFSGPYDQQIRVVGQAANPQAIPFNENMTVLDVMIAVGGLTEFAAGNRASIVRHANGETRQFNVRLNDLLNQGDIEANAPVLPGDILIIPESWF</sequence>
<dbReference type="Pfam" id="PF10531">
    <property type="entry name" value="SLBB"/>
    <property type="match status" value="1"/>
</dbReference>
<feature type="domain" description="Soluble ligand binding" evidence="4">
    <location>
        <begin position="123"/>
        <end position="172"/>
    </location>
</feature>
<dbReference type="Gene3D" id="3.30.1950.10">
    <property type="entry name" value="wza like domain"/>
    <property type="match status" value="1"/>
</dbReference>